<keyword evidence="8" id="KW-0406">Ion transport</keyword>
<dbReference type="GO" id="GO:0016887">
    <property type="term" value="F:ATP hydrolysis activity"/>
    <property type="evidence" value="ECO:0007669"/>
    <property type="project" value="InterPro"/>
</dbReference>
<dbReference type="PROSITE" id="PS00211">
    <property type="entry name" value="ABC_TRANSPORTER_1"/>
    <property type="match status" value="1"/>
</dbReference>
<dbReference type="GO" id="GO:0005886">
    <property type="term" value="C:plasma membrane"/>
    <property type="evidence" value="ECO:0007669"/>
    <property type="project" value="UniProtKB-SubCell"/>
</dbReference>
<evidence type="ECO:0000313" key="12">
    <source>
        <dbReference type="Proteomes" id="UP000196778"/>
    </source>
</evidence>
<keyword evidence="2" id="KW-0813">Transport</keyword>
<evidence type="ECO:0000313" key="11">
    <source>
        <dbReference type="EMBL" id="SJN31702.1"/>
    </source>
</evidence>
<keyword evidence="7" id="KW-0408">Iron</keyword>
<evidence type="ECO:0000256" key="7">
    <source>
        <dbReference type="ARBA" id="ARBA00023004"/>
    </source>
</evidence>
<dbReference type="InterPro" id="IPR051535">
    <property type="entry name" value="Siderophore_ABC-ATPase"/>
</dbReference>
<keyword evidence="4" id="KW-0410">Iron transport</keyword>
<evidence type="ECO:0000256" key="1">
    <source>
        <dbReference type="ARBA" id="ARBA00004202"/>
    </source>
</evidence>
<feature type="domain" description="ABC transporter" evidence="10">
    <location>
        <begin position="5"/>
        <end position="240"/>
    </location>
</feature>
<dbReference type="PANTHER" id="PTHR42771">
    <property type="entry name" value="IRON(3+)-HYDROXAMATE IMPORT ATP-BINDING PROTEIN FHUC"/>
    <property type="match status" value="1"/>
</dbReference>
<evidence type="ECO:0000256" key="4">
    <source>
        <dbReference type="ARBA" id="ARBA00022496"/>
    </source>
</evidence>
<evidence type="ECO:0000256" key="6">
    <source>
        <dbReference type="ARBA" id="ARBA00022840"/>
    </source>
</evidence>
<dbReference type="EMBL" id="FUKR01000042">
    <property type="protein sequence ID" value="SJN31702.1"/>
    <property type="molecule type" value="Genomic_DNA"/>
</dbReference>
<dbReference type="SUPFAM" id="SSF52540">
    <property type="entry name" value="P-loop containing nucleoside triphosphate hydrolases"/>
    <property type="match status" value="1"/>
</dbReference>
<dbReference type="Proteomes" id="UP000196778">
    <property type="component" value="Unassembled WGS sequence"/>
</dbReference>
<dbReference type="AlphaFoldDB" id="A0A1R4JI83"/>
<keyword evidence="12" id="KW-1185">Reference proteome</keyword>
<name>A0A1R4JI83_9MICO</name>
<dbReference type="RefSeq" id="WP_087137088.1">
    <property type="nucleotide sequence ID" value="NZ_FUKR01000042.1"/>
</dbReference>
<dbReference type="CDD" id="cd03214">
    <property type="entry name" value="ABC_Iron-Siderophores_B12_Hemin"/>
    <property type="match status" value="1"/>
</dbReference>
<evidence type="ECO:0000256" key="9">
    <source>
        <dbReference type="ARBA" id="ARBA00023136"/>
    </source>
</evidence>
<reference evidence="12" key="1">
    <citation type="submission" date="2017-02" db="EMBL/GenBank/DDBJ databases">
        <authorList>
            <person name="Dridi B."/>
        </authorList>
    </citation>
    <scope>NUCLEOTIDE SEQUENCE [LARGE SCALE GENOMIC DNA]</scope>
    <source>
        <strain evidence="12">EB411</strain>
    </source>
</reference>
<keyword evidence="3" id="KW-1003">Cell membrane</keyword>
<dbReference type="Gene3D" id="3.40.50.300">
    <property type="entry name" value="P-loop containing nucleotide triphosphate hydrolases"/>
    <property type="match status" value="1"/>
</dbReference>
<dbReference type="FunFam" id="3.40.50.300:FF:000134">
    <property type="entry name" value="Iron-enterobactin ABC transporter ATP-binding protein"/>
    <property type="match status" value="1"/>
</dbReference>
<evidence type="ECO:0000256" key="3">
    <source>
        <dbReference type="ARBA" id="ARBA00022475"/>
    </source>
</evidence>
<protein>
    <submittedName>
        <fullName evidence="11">ABC-type Fe3+-siderophore transport system, ATPase component</fullName>
    </submittedName>
</protein>
<evidence type="ECO:0000259" key="10">
    <source>
        <dbReference type="PROSITE" id="PS50893"/>
    </source>
</evidence>
<evidence type="ECO:0000256" key="2">
    <source>
        <dbReference type="ARBA" id="ARBA00022448"/>
    </source>
</evidence>
<evidence type="ECO:0000256" key="8">
    <source>
        <dbReference type="ARBA" id="ARBA00023065"/>
    </source>
</evidence>
<accession>A0A1R4JI83</accession>
<dbReference type="Pfam" id="PF00005">
    <property type="entry name" value="ABC_tran"/>
    <property type="match status" value="1"/>
</dbReference>
<dbReference type="SMART" id="SM00382">
    <property type="entry name" value="AAA"/>
    <property type="match status" value="1"/>
</dbReference>
<sequence>MSGSLRTRGLHVELGGRTVLGSVDLDIADGATTAVIGPNGSGKSTLLRCLARLQRHDGSVTLDGEEVGRMRPRAFARRVALLPQSPVAPENLTVTDLVSRGRDPHRRWYDQWSVADEREVAEAIRRTGLEPLADRALDTLSGGQRQRAWIALALAQSAEVLLLDEPTTYLDVAHQLEVLETVADIQRERGITVVMVLHDLALAAAHADRIVAVHEGRVAAAGPAAEVVDPALLRDVFDIEASLLTDPRTGRPVVVPHRALHTPEDGHE</sequence>
<dbReference type="PANTHER" id="PTHR42771:SF2">
    <property type="entry name" value="IRON(3+)-HYDROXAMATE IMPORT ATP-BINDING PROTEIN FHUC"/>
    <property type="match status" value="1"/>
</dbReference>
<dbReference type="PROSITE" id="PS50893">
    <property type="entry name" value="ABC_TRANSPORTER_2"/>
    <property type="match status" value="1"/>
</dbReference>
<keyword evidence="9" id="KW-0472">Membrane</keyword>
<dbReference type="OrthoDB" id="9806471at2"/>
<organism evidence="11 12">
    <name type="scientific">Mycetocola reblochoni REB411</name>
    <dbReference type="NCBI Taxonomy" id="1255698"/>
    <lineage>
        <taxon>Bacteria</taxon>
        <taxon>Bacillati</taxon>
        <taxon>Actinomycetota</taxon>
        <taxon>Actinomycetes</taxon>
        <taxon>Micrococcales</taxon>
        <taxon>Microbacteriaceae</taxon>
        <taxon>Mycetocola</taxon>
    </lineage>
</organism>
<dbReference type="GO" id="GO:0006826">
    <property type="term" value="P:iron ion transport"/>
    <property type="evidence" value="ECO:0007669"/>
    <property type="project" value="UniProtKB-KW"/>
</dbReference>
<evidence type="ECO:0000256" key="5">
    <source>
        <dbReference type="ARBA" id="ARBA00022741"/>
    </source>
</evidence>
<dbReference type="GO" id="GO:0005524">
    <property type="term" value="F:ATP binding"/>
    <property type="evidence" value="ECO:0007669"/>
    <property type="project" value="UniProtKB-KW"/>
</dbReference>
<dbReference type="InterPro" id="IPR017871">
    <property type="entry name" value="ABC_transporter-like_CS"/>
</dbReference>
<dbReference type="InterPro" id="IPR003593">
    <property type="entry name" value="AAA+_ATPase"/>
</dbReference>
<keyword evidence="5" id="KW-0547">Nucleotide-binding</keyword>
<gene>
    <name evidence="11" type="ORF">FM119_07650</name>
</gene>
<dbReference type="InterPro" id="IPR027417">
    <property type="entry name" value="P-loop_NTPase"/>
</dbReference>
<comment type="subcellular location">
    <subcellularLocation>
        <location evidence="1">Cell membrane</location>
        <topology evidence="1">Peripheral membrane protein</topology>
    </subcellularLocation>
</comment>
<keyword evidence="6" id="KW-0067">ATP-binding</keyword>
<proteinExistence type="predicted"/>
<dbReference type="InterPro" id="IPR003439">
    <property type="entry name" value="ABC_transporter-like_ATP-bd"/>
</dbReference>